<dbReference type="GO" id="GO:0030170">
    <property type="term" value="F:pyridoxal phosphate binding"/>
    <property type="evidence" value="ECO:0007669"/>
    <property type="project" value="InterPro"/>
</dbReference>
<evidence type="ECO:0000256" key="8">
    <source>
        <dbReference type="ARBA" id="ARBA00022898"/>
    </source>
</evidence>
<keyword evidence="9 12" id="KW-0119">Carbohydrate metabolism</keyword>
<dbReference type="GO" id="GO:0008184">
    <property type="term" value="F:glycogen phosphorylase activity"/>
    <property type="evidence" value="ECO:0007669"/>
    <property type="project" value="InterPro"/>
</dbReference>
<dbReference type="KEGG" id="blep:AL038_17840"/>
<keyword evidence="7 12" id="KW-0808">Transferase</keyword>
<dbReference type="PANTHER" id="PTHR11468">
    <property type="entry name" value="GLYCOGEN PHOSPHORYLASE"/>
    <property type="match status" value="1"/>
</dbReference>
<dbReference type="InterPro" id="IPR035090">
    <property type="entry name" value="Pyridoxal_P_attach_site"/>
</dbReference>
<keyword evidence="14" id="KW-1185">Reference proteome</keyword>
<evidence type="ECO:0000256" key="4">
    <source>
        <dbReference type="ARBA" id="ARBA00022553"/>
    </source>
</evidence>
<feature type="modified residue" description="N6-(pyridoxal phosphate)lysine" evidence="11">
    <location>
        <position position="659"/>
    </location>
</feature>
<dbReference type="OrthoDB" id="7229284at2"/>
<evidence type="ECO:0000256" key="11">
    <source>
        <dbReference type="PIRSR" id="PIRSR000460-1"/>
    </source>
</evidence>
<comment type="cofactor">
    <cofactor evidence="2 12">
        <name>pyridoxal 5'-phosphate</name>
        <dbReference type="ChEBI" id="CHEBI:597326"/>
    </cofactor>
</comment>
<dbReference type="EC" id="2.4.1.1" evidence="12"/>
<dbReference type="FunFam" id="3.40.50.2000:FF:000153">
    <property type="entry name" value="Alpha-1,4 glucan phosphorylase"/>
    <property type="match status" value="1"/>
</dbReference>
<sequence length="812" mass="92657">MSKPDTQAFIDAIRQHLSYSLGVQPAQASLHDLFMAVGLATRNLMLDKLFLTEQRYAEQNAKRLCYLSMEFLVGRSLANNLYNLGIYDICRQAVQTLGMDFDELLEVELDAALGNGGLGRLAACFLDSLATLDMPGYGYGINYEYGLFKQDIIDGKQVEKPDHWLIRDTPWLIERRDYACFIPLYGRVVQTRDRAGKMLPTWIDWKVLVGVPHDMPIVGYNGNTVNYLRLYSAMSSDEFDMNLFNSGDYIKAVEQKISSENISKVLYPSDQVRVGKELRLIQEYFFVACAVRDVIRIHREKYQDLNNLADKVAFQLNDTHPALAIAELMRTLTDEYDFSWKKAWEMTVSMCGYTNHTLLPEALEKWSVALLEHVLPRHLQIIYEINHRFLQQVANQYPSDIGRLQRMSIIEEGDDKQVRMANLAIIGSHSINGVAAIHSELVKTNLVPDFYEFFPERFNNKTNGVTPRRWLLNANPQLASLLTETIGEQWITDLSQLSALEVVSEDSAFQDCFLRIKRANKQRLATLIAEEIRVILNPDALFDIQIKRLHEYKRQLLNAMHIIHQYLSIVEDGVMLPHPKVYIFAGKAAPGYFMAKLIINLINNIADIVNHDPRVKGMLSVIFMRDYKVSLAEKIIPAADLSEQISTAGMEASGTGNMKFSMNGALTIGTLDGANVEIREEVGAENIYIFGLTVADIEKMQRIGTYKSWDYYHHNPLIRRVMDAINSDRFCPRESGLFKPIFDAIMFNDRYYHLADLDAYIQTQAQVLTDFGSKPYWAKKAILNVARMGKFSSDRTIKEYAQAVWGIETAKK</sequence>
<dbReference type="InterPro" id="IPR011833">
    <property type="entry name" value="Glycg_phsphrylas"/>
</dbReference>
<comment type="function">
    <text evidence="10">Phosphorylase is an important allosteric enzyme in carbohydrate metabolism. Enzymes from different sources differ in their regulatory mechanisms and in their natural substrates. However, all known phosphorylases share catalytic and structural properties.</text>
</comment>
<proteinExistence type="inferred from homology"/>
<dbReference type="CDD" id="cd04300">
    <property type="entry name" value="GT35_Glycogen_Phosphorylase"/>
    <property type="match status" value="1"/>
</dbReference>
<dbReference type="RefSeq" id="WP_062155166.1">
    <property type="nucleotide sequence ID" value="NZ_CP012373.2"/>
</dbReference>
<reference evidence="14" key="1">
    <citation type="submission" date="2016-12" db="EMBL/GenBank/DDBJ databases">
        <title>Complete Genome Sequence of Beggiatoa leptomitiformis D-401.</title>
        <authorList>
            <person name="Fomenkov A."/>
            <person name="Vincze T."/>
            <person name="Grabovich M."/>
            <person name="Anton B.P."/>
            <person name="Dubinina G."/>
            <person name="Orlova M."/>
            <person name="Belousova E."/>
            <person name="Roberts R.J."/>
        </authorList>
    </citation>
    <scope>NUCLEOTIDE SEQUENCE [LARGE SCALE GENOMIC DNA]</scope>
    <source>
        <strain evidence="14">D-401</strain>
    </source>
</reference>
<keyword evidence="4" id="KW-0597">Phosphoprotein</keyword>
<dbReference type="NCBIfam" id="TIGR02093">
    <property type="entry name" value="P_ylase"/>
    <property type="match status" value="1"/>
</dbReference>
<dbReference type="STRING" id="288004.AL038_17840"/>
<dbReference type="AlphaFoldDB" id="A0A2N9YD12"/>
<evidence type="ECO:0000313" key="14">
    <source>
        <dbReference type="Proteomes" id="UP000234271"/>
    </source>
</evidence>
<evidence type="ECO:0000256" key="3">
    <source>
        <dbReference type="ARBA" id="ARBA00006047"/>
    </source>
</evidence>
<keyword evidence="6 12" id="KW-0328">Glycosyltransferase</keyword>
<evidence type="ECO:0000256" key="6">
    <source>
        <dbReference type="ARBA" id="ARBA00022676"/>
    </source>
</evidence>
<organism evidence="13 14">
    <name type="scientific">Beggiatoa leptomitoformis</name>
    <dbReference type="NCBI Taxonomy" id="288004"/>
    <lineage>
        <taxon>Bacteria</taxon>
        <taxon>Pseudomonadati</taxon>
        <taxon>Pseudomonadota</taxon>
        <taxon>Gammaproteobacteria</taxon>
        <taxon>Thiotrichales</taxon>
        <taxon>Thiotrichaceae</taxon>
        <taxon>Beggiatoa</taxon>
    </lineage>
</organism>
<dbReference type="InterPro" id="IPR000811">
    <property type="entry name" value="Glyco_trans_35"/>
</dbReference>
<evidence type="ECO:0000256" key="2">
    <source>
        <dbReference type="ARBA" id="ARBA00001933"/>
    </source>
</evidence>
<dbReference type="Proteomes" id="UP000234271">
    <property type="component" value="Chromosome"/>
</dbReference>
<dbReference type="SUPFAM" id="SSF53756">
    <property type="entry name" value="UDP-Glycosyltransferase/glycogen phosphorylase"/>
    <property type="match status" value="1"/>
</dbReference>
<accession>A0A2N9YD12</accession>
<dbReference type="PANTHER" id="PTHR11468:SF3">
    <property type="entry name" value="GLYCOGEN PHOSPHORYLASE, LIVER FORM"/>
    <property type="match status" value="1"/>
</dbReference>
<dbReference type="GO" id="GO:0005980">
    <property type="term" value="P:glycogen catabolic process"/>
    <property type="evidence" value="ECO:0007669"/>
    <property type="project" value="TreeGrafter"/>
</dbReference>
<comment type="similarity">
    <text evidence="3 12">Belongs to the glycogen phosphorylase family.</text>
</comment>
<evidence type="ECO:0000256" key="5">
    <source>
        <dbReference type="ARBA" id="ARBA00022600"/>
    </source>
</evidence>
<evidence type="ECO:0000256" key="7">
    <source>
        <dbReference type="ARBA" id="ARBA00022679"/>
    </source>
</evidence>
<evidence type="ECO:0000256" key="10">
    <source>
        <dbReference type="ARBA" id="ARBA00025174"/>
    </source>
</evidence>
<evidence type="ECO:0000256" key="9">
    <source>
        <dbReference type="ARBA" id="ARBA00023277"/>
    </source>
</evidence>
<dbReference type="Gene3D" id="3.40.50.2000">
    <property type="entry name" value="Glycogen Phosphorylase B"/>
    <property type="match status" value="2"/>
</dbReference>
<evidence type="ECO:0000313" key="13">
    <source>
        <dbReference type="EMBL" id="AUI68363.1"/>
    </source>
</evidence>
<gene>
    <name evidence="13" type="primary">glgP</name>
    <name evidence="13" type="ORF">BLE401_06385</name>
</gene>
<dbReference type="EMBL" id="CP018889">
    <property type="protein sequence ID" value="AUI68363.1"/>
    <property type="molecule type" value="Genomic_DNA"/>
</dbReference>
<dbReference type="GO" id="GO:0005737">
    <property type="term" value="C:cytoplasm"/>
    <property type="evidence" value="ECO:0007669"/>
    <property type="project" value="TreeGrafter"/>
</dbReference>
<name>A0A2N9YD12_9GAMM</name>
<keyword evidence="8 11" id="KW-0663">Pyridoxal phosphate</keyword>
<protein>
    <recommendedName>
        <fullName evidence="12">Alpha-1,4 glucan phosphorylase</fullName>
        <ecNumber evidence="12">2.4.1.1</ecNumber>
    </recommendedName>
</protein>
<comment type="catalytic activity">
    <reaction evidence="1 12">
        <text>[(1-&gt;4)-alpha-D-glucosyl](n) + phosphate = [(1-&gt;4)-alpha-D-glucosyl](n-1) + alpha-D-glucose 1-phosphate</text>
        <dbReference type="Rhea" id="RHEA:41732"/>
        <dbReference type="Rhea" id="RHEA-COMP:9584"/>
        <dbReference type="Rhea" id="RHEA-COMP:9586"/>
        <dbReference type="ChEBI" id="CHEBI:15444"/>
        <dbReference type="ChEBI" id="CHEBI:43474"/>
        <dbReference type="ChEBI" id="CHEBI:58601"/>
        <dbReference type="EC" id="2.4.1.1"/>
    </reaction>
</comment>
<dbReference type="FunFam" id="3.40.50.2000:FF:000005">
    <property type="entry name" value="Alpha-1,4 glucan phosphorylase"/>
    <property type="match status" value="1"/>
</dbReference>
<dbReference type="Pfam" id="PF00343">
    <property type="entry name" value="Phosphorylase"/>
    <property type="match status" value="1"/>
</dbReference>
<keyword evidence="5" id="KW-0321">Glycogen metabolism</keyword>
<dbReference type="PROSITE" id="PS00102">
    <property type="entry name" value="PHOSPHORYLASE"/>
    <property type="match status" value="1"/>
</dbReference>
<evidence type="ECO:0000256" key="12">
    <source>
        <dbReference type="RuleBase" id="RU000587"/>
    </source>
</evidence>
<evidence type="ECO:0000256" key="1">
    <source>
        <dbReference type="ARBA" id="ARBA00001275"/>
    </source>
</evidence>
<dbReference type="PIRSF" id="PIRSF000460">
    <property type="entry name" value="Pprylas_GlgP"/>
    <property type="match status" value="1"/>
</dbReference>
<comment type="function">
    <text evidence="12">Allosteric enzyme that catalyzes the rate-limiting step in glycogen catabolism, the phosphorolytic cleavage of glycogen to produce glucose-1-phosphate, and plays a central role in maintaining cellular and organismal glucose homeostasis.</text>
</comment>